<dbReference type="InterPro" id="IPR044301">
    <property type="entry name" value="PR4"/>
</dbReference>
<reference evidence="6" key="3">
    <citation type="submission" date="2015-04" db="UniProtKB">
        <authorList>
            <consortium name="EnsemblPlants"/>
        </authorList>
    </citation>
    <scope>IDENTIFICATION</scope>
</reference>
<dbReference type="HOGENOM" id="CLU_1036607_0_0_1"/>
<dbReference type="Pfam" id="PF00967">
    <property type="entry name" value="Barwin"/>
    <property type="match status" value="2"/>
</dbReference>
<dbReference type="InterPro" id="IPR036908">
    <property type="entry name" value="RlpA-like_sf"/>
</dbReference>
<dbReference type="Gramene" id="LPERR11G15030.1">
    <property type="protein sequence ID" value="LPERR11G15030.1"/>
    <property type="gene ID" value="LPERR11G15030"/>
</dbReference>
<keyword evidence="2" id="KW-1015">Disulfide bond</keyword>
<dbReference type="AlphaFoldDB" id="A0A0D9XTR2"/>
<dbReference type="PROSITE" id="PS51174">
    <property type="entry name" value="BARWIN_3"/>
    <property type="match status" value="2"/>
</dbReference>
<feature type="signal peptide" evidence="4">
    <location>
        <begin position="1"/>
        <end position="24"/>
    </location>
</feature>
<sequence>MGCKGLGLAMVCLGFAAMMQAAMAQQGTVRLATYHFYNTSQNNWDLNAMGTYCSMWDADKPLNWRMKYGWTAFCASSGPTDEDMCDTQFAEITARIVDKCGNDGLDLDWDTVFSQIDTDGLGYQNGHLTVNYQFVPCNDDDETLAETTAMATARRMVLKAVVLCAVAAMAMAQEASNVRATYHYYRPAQNNWDLGNPAVSAYCATWDANKPLSWRQKYGWTAFCGPVGPRGQAACGKCLLVTNTATGAQITARIVDQCANGGLDLDWDTVFTKIDTDGQGYQKGHLIVNYKFVNCGD</sequence>
<keyword evidence="7" id="KW-1185">Reference proteome</keyword>
<dbReference type="FunFam" id="2.40.40.10:FF:000007">
    <property type="entry name" value="Papaya barwin-like protein"/>
    <property type="match status" value="1"/>
</dbReference>
<dbReference type="Gene3D" id="2.40.40.10">
    <property type="entry name" value="RlpA-like domain"/>
    <property type="match status" value="2"/>
</dbReference>
<feature type="chain" id="PRO_5002350671" description="Barwin domain-containing protein" evidence="4">
    <location>
        <begin position="25"/>
        <end position="297"/>
    </location>
</feature>
<proteinExistence type="predicted"/>
<dbReference type="InterPro" id="IPR001153">
    <property type="entry name" value="Barwin_dom"/>
</dbReference>
<feature type="domain" description="Barwin" evidence="5">
    <location>
        <begin position="173"/>
        <end position="297"/>
    </location>
</feature>
<feature type="domain" description="Barwin" evidence="5">
    <location>
        <begin position="25"/>
        <end position="139"/>
    </location>
</feature>
<dbReference type="InterPro" id="IPR018226">
    <property type="entry name" value="Barwin_CS"/>
</dbReference>
<dbReference type="PRINTS" id="PR00602">
    <property type="entry name" value="BARWIN"/>
</dbReference>
<organism evidence="6 7">
    <name type="scientific">Leersia perrieri</name>
    <dbReference type="NCBI Taxonomy" id="77586"/>
    <lineage>
        <taxon>Eukaryota</taxon>
        <taxon>Viridiplantae</taxon>
        <taxon>Streptophyta</taxon>
        <taxon>Embryophyta</taxon>
        <taxon>Tracheophyta</taxon>
        <taxon>Spermatophyta</taxon>
        <taxon>Magnoliopsida</taxon>
        <taxon>Liliopsida</taxon>
        <taxon>Poales</taxon>
        <taxon>Poaceae</taxon>
        <taxon>BOP clade</taxon>
        <taxon>Oryzoideae</taxon>
        <taxon>Oryzeae</taxon>
        <taxon>Oryzinae</taxon>
        <taxon>Leersia</taxon>
    </lineage>
</organism>
<evidence type="ECO:0000256" key="1">
    <source>
        <dbReference type="ARBA" id="ARBA00022729"/>
    </source>
</evidence>
<reference evidence="7" key="2">
    <citation type="submission" date="2013-12" db="EMBL/GenBank/DDBJ databases">
        <authorList>
            <person name="Yu Y."/>
            <person name="Lee S."/>
            <person name="de Baynast K."/>
            <person name="Wissotski M."/>
            <person name="Liu L."/>
            <person name="Talag J."/>
            <person name="Goicoechea J."/>
            <person name="Angelova A."/>
            <person name="Jetty R."/>
            <person name="Kudrna D."/>
            <person name="Golser W."/>
            <person name="Rivera L."/>
            <person name="Zhang J."/>
            <person name="Wing R."/>
        </authorList>
    </citation>
    <scope>NUCLEOTIDE SEQUENCE</scope>
</reference>
<evidence type="ECO:0000256" key="4">
    <source>
        <dbReference type="SAM" id="SignalP"/>
    </source>
</evidence>
<dbReference type="STRING" id="77586.A0A0D9XTR2"/>
<evidence type="ECO:0000256" key="2">
    <source>
        <dbReference type="ARBA" id="ARBA00023157"/>
    </source>
</evidence>
<dbReference type="Proteomes" id="UP000032180">
    <property type="component" value="Chromosome 11"/>
</dbReference>
<name>A0A0D9XTR2_9ORYZ</name>
<reference evidence="6 7" key="1">
    <citation type="submission" date="2012-08" db="EMBL/GenBank/DDBJ databases">
        <title>Oryza genome evolution.</title>
        <authorList>
            <person name="Wing R.A."/>
        </authorList>
    </citation>
    <scope>NUCLEOTIDE SEQUENCE</scope>
</reference>
<evidence type="ECO:0000313" key="6">
    <source>
        <dbReference type="EnsemblPlants" id="LPERR11G15030.1"/>
    </source>
</evidence>
<dbReference type="PANTHER" id="PTHR46351">
    <property type="entry name" value="WOUND-INDUCED PROTEIN WIN2"/>
    <property type="match status" value="1"/>
</dbReference>
<dbReference type="PANTHER" id="PTHR46351:SF6">
    <property type="entry name" value="PATHOGENESIS-RELATED PROTEIN PR-4A"/>
    <property type="match status" value="1"/>
</dbReference>
<evidence type="ECO:0000256" key="3">
    <source>
        <dbReference type="ARBA" id="ARBA00023283"/>
    </source>
</evidence>
<keyword evidence="1 4" id="KW-0732">Signal</keyword>
<evidence type="ECO:0000313" key="7">
    <source>
        <dbReference type="Proteomes" id="UP000032180"/>
    </source>
</evidence>
<dbReference type="GO" id="GO:0004540">
    <property type="term" value="F:RNA nuclease activity"/>
    <property type="evidence" value="ECO:0007669"/>
    <property type="project" value="InterPro"/>
</dbReference>
<dbReference type="eggNOG" id="KOG4742">
    <property type="taxonomic scope" value="Eukaryota"/>
</dbReference>
<dbReference type="GO" id="GO:0042742">
    <property type="term" value="P:defense response to bacterium"/>
    <property type="evidence" value="ECO:0007669"/>
    <property type="project" value="InterPro"/>
</dbReference>
<accession>A0A0D9XTR2</accession>
<dbReference type="PROSITE" id="PS00771">
    <property type="entry name" value="BARWIN_1"/>
    <property type="match status" value="1"/>
</dbReference>
<dbReference type="GO" id="GO:0050832">
    <property type="term" value="P:defense response to fungus"/>
    <property type="evidence" value="ECO:0007669"/>
    <property type="project" value="InterPro"/>
</dbReference>
<protein>
    <recommendedName>
        <fullName evidence="5">Barwin domain-containing protein</fullName>
    </recommendedName>
</protein>
<keyword evidence="3" id="KW-0873">Pyrrolidone carboxylic acid</keyword>
<dbReference type="SUPFAM" id="SSF50685">
    <property type="entry name" value="Barwin-like endoglucanases"/>
    <property type="match status" value="2"/>
</dbReference>
<dbReference type="EnsemblPlants" id="LPERR11G15030.1">
    <property type="protein sequence ID" value="LPERR11G15030.1"/>
    <property type="gene ID" value="LPERR11G15030"/>
</dbReference>
<evidence type="ECO:0000259" key="5">
    <source>
        <dbReference type="PROSITE" id="PS51174"/>
    </source>
</evidence>
<dbReference type="CDD" id="cd22777">
    <property type="entry name" value="DPBB_barwin-like"/>
    <property type="match status" value="1"/>
</dbReference>